<evidence type="ECO:0000256" key="5">
    <source>
        <dbReference type="SAM" id="MobiDB-lite"/>
    </source>
</evidence>
<name>A0A0L0D8X9_THETB</name>
<dbReference type="PROSITE" id="PS00972">
    <property type="entry name" value="USP_1"/>
    <property type="match status" value="1"/>
</dbReference>
<reference evidence="7 8" key="1">
    <citation type="submission" date="2010-05" db="EMBL/GenBank/DDBJ databases">
        <title>The Genome Sequence of Thecamonas trahens ATCC 50062.</title>
        <authorList>
            <consortium name="The Broad Institute Genome Sequencing Platform"/>
            <person name="Russ C."/>
            <person name="Cuomo C."/>
            <person name="Shea T."/>
            <person name="Young S.K."/>
            <person name="Zeng Q."/>
            <person name="Koehrsen M."/>
            <person name="Haas B."/>
            <person name="Borodovsky M."/>
            <person name="Guigo R."/>
            <person name="Alvarado L."/>
            <person name="Berlin A."/>
            <person name="Bochicchio J."/>
            <person name="Borenstein D."/>
            <person name="Chapman S."/>
            <person name="Chen Z."/>
            <person name="Freedman E."/>
            <person name="Gellesch M."/>
            <person name="Goldberg J."/>
            <person name="Griggs A."/>
            <person name="Gujja S."/>
            <person name="Heilman E."/>
            <person name="Heiman D."/>
            <person name="Hepburn T."/>
            <person name="Howarth C."/>
            <person name="Jen D."/>
            <person name="Larson L."/>
            <person name="Mehta T."/>
            <person name="Park D."/>
            <person name="Pearson M."/>
            <person name="Roberts A."/>
            <person name="Saif S."/>
            <person name="Shenoy N."/>
            <person name="Sisk P."/>
            <person name="Stolte C."/>
            <person name="Sykes S."/>
            <person name="Thomson T."/>
            <person name="Walk T."/>
            <person name="White J."/>
            <person name="Yandava C."/>
            <person name="Burger G."/>
            <person name="Gray M.W."/>
            <person name="Holland P.W.H."/>
            <person name="King N."/>
            <person name="Lang F.B.F."/>
            <person name="Roger A.J."/>
            <person name="Ruiz-Trillo I."/>
            <person name="Lander E."/>
            <person name="Nusbaum C."/>
        </authorList>
    </citation>
    <scope>NUCLEOTIDE SEQUENCE [LARGE SCALE GENOMIC DNA]</scope>
    <source>
        <strain evidence="7 8">ATCC 50062</strain>
    </source>
</reference>
<comment type="similarity">
    <text evidence="4">Belongs to the peptidase C19 family.</text>
</comment>
<proteinExistence type="inferred from homology"/>
<feature type="region of interest" description="Disordered" evidence="5">
    <location>
        <begin position="172"/>
        <end position="191"/>
    </location>
</feature>
<evidence type="ECO:0000256" key="2">
    <source>
        <dbReference type="ARBA" id="ARBA00022771"/>
    </source>
</evidence>
<dbReference type="CDD" id="cd02257">
    <property type="entry name" value="Peptidase_C19"/>
    <property type="match status" value="1"/>
</dbReference>
<dbReference type="AlphaFoldDB" id="A0A0L0D8X9"/>
<dbReference type="Proteomes" id="UP000054408">
    <property type="component" value="Unassembled WGS sequence"/>
</dbReference>
<keyword evidence="4" id="KW-0788">Thiol protease</keyword>
<dbReference type="SUPFAM" id="SSF57850">
    <property type="entry name" value="RING/U-box"/>
    <property type="match status" value="1"/>
</dbReference>
<dbReference type="STRING" id="461836.A0A0L0D8X9"/>
<dbReference type="InterPro" id="IPR001394">
    <property type="entry name" value="Peptidase_C19_UCH"/>
</dbReference>
<keyword evidence="2" id="KW-0863">Zinc-finger</keyword>
<dbReference type="GO" id="GO:0006508">
    <property type="term" value="P:proteolysis"/>
    <property type="evidence" value="ECO:0007669"/>
    <property type="project" value="UniProtKB-KW"/>
</dbReference>
<dbReference type="GO" id="GO:0008270">
    <property type="term" value="F:zinc ion binding"/>
    <property type="evidence" value="ECO:0007669"/>
    <property type="project" value="UniProtKB-KW"/>
</dbReference>
<dbReference type="GeneID" id="25563541"/>
<protein>
    <recommendedName>
        <fullName evidence="4">Ubiquitin carboxyl-terminal hydrolase</fullName>
        <ecNumber evidence="4">3.4.19.12</ecNumber>
    </recommendedName>
</protein>
<keyword evidence="4 7" id="KW-0378">Hydrolase</keyword>
<dbReference type="InterPro" id="IPR013083">
    <property type="entry name" value="Znf_RING/FYVE/PHD"/>
</dbReference>
<dbReference type="Gene3D" id="3.30.40.10">
    <property type="entry name" value="Zinc/RING finger domain, C3HC4 (zinc finger)"/>
    <property type="match status" value="1"/>
</dbReference>
<keyword evidence="1" id="KW-0479">Metal-binding</keyword>
<dbReference type="EC" id="3.4.19.12" evidence="4"/>
<sequence length="585" mass="62717">MQRLDLCSAVLDDVVQGGPVVPACALQACGAVAGGGGFALCLTCGSVACAGSKDGPARGALSPQHWHARTHFGDTAHALALLLPSRIVVCFSCDLSLGRGVDTDKGDVARLFGSLSLAQPATPGRTFSSVPLTPRLSVPSFAEVASHRASVRAREVLAEAFAAWRGVVRDARHPPVKSKPPASSPARDTSRLLAPRLKVDIPSASSVGAGASLTRSSLVMPPTPRRTGSSLTEALASPAAGSAGLGQRIPGRVGLDNLGNTCYMNAAIQALSHIDAFRDFSCSSSTLDCHQLVESGQEDEDLELAGAIRNLMRVLWSIRWEYVVPNELQAAVWKFLPRFRGTDQHDAHEFFTFFLDTLHEELSSRSLALATMKRMFCASMRTSLACLGCGAVKHNDADAWDLSIDIPPKFHQFTRRSRGRVVTVSSSSRRKDVPLDTCLYALSHPELLDAAIDCDACGGKHQAEVTPSLTKTPHVLRLHVKRFVWDKNGPAKIATAISFPLTNLDVAPLLNSSASPASELYDLAAVIVHIGFSLSRGHYITMAKTRSHSGATVWIKFDDKKTTVVTEAEVLAAEAYILVYVRREL</sequence>
<dbReference type="RefSeq" id="XP_013759226.1">
    <property type="nucleotide sequence ID" value="XM_013903772.1"/>
</dbReference>
<keyword evidence="4" id="KW-0833">Ubl conjugation pathway</keyword>
<dbReference type="PROSITE" id="PS50235">
    <property type="entry name" value="USP_3"/>
    <property type="match status" value="1"/>
</dbReference>
<dbReference type="OrthoDB" id="27652at2759"/>
<dbReference type="GO" id="GO:0004843">
    <property type="term" value="F:cysteine-type deubiquitinase activity"/>
    <property type="evidence" value="ECO:0007669"/>
    <property type="project" value="UniProtKB-UniRule"/>
</dbReference>
<comment type="catalytic activity">
    <reaction evidence="4">
        <text>Thiol-dependent hydrolysis of ester, thioester, amide, peptide and isopeptide bonds formed by the C-terminal Gly of ubiquitin (a 76-residue protein attached to proteins as an intracellular targeting signal).</text>
        <dbReference type="EC" id="3.4.19.12"/>
    </reaction>
</comment>
<dbReference type="PANTHER" id="PTHR21646">
    <property type="entry name" value="UBIQUITIN CARBOXYL-TERMINAL HYDROLASE"/>
    <property type="match status" value="1"/>
</dbReference>
<dbReference type="PROSITE" id="PS51257">
    <property type="entry name" value="PROKAR_LIPOPROTEIN"/>
    <property type="match status" value="1"/>
</dbReference>
<dbReference type="InterPro" id="IPR018200">
    <property type="entry name" value="USP_CS"/>
</dbReference>
<dbReference type="SUPFAM" id="SSF54001">
    <property type="entry name" value="Cysteine proteinases"/>
    <property type="match status" value="1"/>
</dbReference>
<keyword evidence="8" id="KW-1185">Reference proteome</keyword>
<dbReference type="Gene3D" id="3.90.70.10">
    <property type="entry name" value="Cysteine proteinases"/>
    <property type="match status" value="1"/>
</dbReference>
<evidence type="ECO:0000256" key="1">
    <source>
        <dbReference type="ARBA" id="ARBA00022723"/>
    </source>
</evidence>
<dbReference type="OMA" id="RYQCNGK"/>
<dbReference type="InterPro" id="IPR028889">
    <property type="entry name" value="USP"/>
</dbReference>
<gene>
    <name evidence="7" type="ORF">AMSG_03975</name>
</gene>
<dbReference type="PROSITE" id="PS00973">
    <property type="entry name" value="USP_2"/>
    <property type="match status" value="1"/>
</dbReference>
<evidence type="ECO:0000256" key="4">
    <source>
        <dbReference type="RuleBase" id="RU366025"/>
    </source>
</evidence>
<evidence type="ECO:0000313" key="7">
    <source>
        <dbReference type="EMBL" id="KNC47748.1"/>
    </source>
</evidence>
<dbReference type="InterPro" id="IPR001607">
    <property type="entry name" value="Znf_UBP"/>
</dbReference>
<dbReference type="eggNOG" id="KOG1867">
    <property type="taxonomic scope" value="Eukaryota"/>
</dbReference>
<dbReference type="EMBL" id="GL349448">
    <property type="protein sequence ID" value="KNC47748.1"/>
    <property type="molecule type" value="Genomic_DNA"/>
</dbReference>
<organism evidence="7 8">
    <name type="scientific">Thecamonas trahens ATCC 50062</name>
    <dbReference type="NCBI Taxonomy" id="461836"/>
    <lineage>
        <taxon>Eukaryota</taxon>
        <taxon>Apusozoa</taxon>
        <taxon>Apusomonadida</taxon>
        <taxon>Apusomonadidae</taxon>
        <taxon>Thecamonas</taxon>
    </lineage>
</organism>
<feature type="domain" description="USP" evidence="6">
    <location>
        <begin position="253"/>
        <end position="583"/>
    </location>
</feature>
<keyword evidence="3" id="KW-0862">Zinc</keyword>
<dbReference type="GO" id="GO:0016579">
    <property type="term" value="P:protein deubiquitination"/>
    <property type="evidence" value="ECO:0007669"/>
    <property type="project" value="InterPro"/>
</dbReference>
<dbReference type="Pfam" id="PF02148">
    <property type="entry name" value="zf-UBP"/>
    <property type="match status" value="1"/>
</dbReference>
<accession>A0A0L0D8X9</accession>
<dbReference type="InterPro" id="IPR050185">
    <property type="entry name" value="Ub_carboxyl-term_hydrolase"/>
</dbReference>
<dbReference type="Pfam" id="PF00443">
    <property type="entry name" value="UCH"/>
    <property type="match status" value="1"/>
</dbReference>
<evidence type="ECO:0000256" key="3">
    <source>
        <dbReference type="ARBA" id="ARBA00022833"/>
    </source>
</evidence>
<evidence type="ECO:0000259" key="6">
    <source>
        <dbReference type="PROSITE" id="PS50235"/>
    </source>
</evidence>
<evidence type="ECO:0000313" key="8">
    <source>
        <dbReference type="Proteomes" id="UP000054408"/>
    </source>
</evidence>
<keyword evidence="4" id="KW-0645">Protease</keyword>
<dbReference type="InterPro" id="IPR038765">
    <property type="entry name" value="Papain-like_cys_pep_sf"/>
</dbReference>